<dbReference type="InterPro" id="IPR024618">
    <property type="entry name" value="DUF3857"/>
</dbReference>
<dbReference type="PATRIC" id="fig|1605367.3.peg.3865"/>
<feature type="domain" description="DUF3857" evidence="2">
    <location>
        <begin position="55"/>
        <end position="213"/>
    </location>
</feature>
<keyword evidence="4" id="KW-1185">Reference proteome</keyword>
<dbReference type="EMBL" id="LGTQ01000009">
    <property type="protein sequence ID" value="KPM47988.1"/>
    <property type="molecule type" value="Genomic_DNA"/>
</dbReference>
<feature type="chain" id="PRO_5006026309" description="DUF3857 domain-containing protein" evidence="1">
    <location>
        <begin position="21"/>
        <end position="639"/>
    </location>
</feature>
<comment type="caution">
    <text evidence="3">The sequence shown here is derived from an EMBL/GenBank/DDBJ whole genome shotgun (WGS) entry which is preliminary data.</text>
</comment>
<evidence type="ECO:0000256" key="1">
    <source>
        <dbReference type="SAM" id="SignalP"/>
    </source>
</evidence>
<evidence type="ECO:0000313" key="4">
    <source>
        <dbReference type="Proteomes" id="UP000050454"/>
    </source>
</evidence>
<dbReference type="RefSeq" id="WP_055148623.1">
    <property type="nucleotide sequence ID" value="NZ_JXSZ01000009.1"/>
</dbReference>
<dbReference type="OrthoDB" id="8595007at2"/>
<dbReference type="STRING" id="1605367.AFM12_12295"/>
<sequence length="639" mass="73625">MKKTVLVFFLLVTARSIGIAQVVNKQLLIHAKQTENVDAVVLFDKTDFFVENEGQSLIKRHWAVMIFNESGAEDFAYISANYDKFSKVKNIEGYLYDENADKLDKIKTRDTEKVGLGQYESGITDNMVKYGEFESLPDDYPYVVEFSYEKEDKNMLFYPSWIPLRSEDVKVLSSSFVIKTEGIPFRFKEVNTDLPEVIKETTNPFMKSWEIKNYGPVKFEEYSHQNQLPQVYASPQNFEIENYKGVFQQWEDISAFYSNLNEGRDHLPVSKVNELKALIKPEMDNYKKIKTTYEFMQSHTRYVSIQLGIGGWQSMTATEVAEKGFGDCKALTNYTIALLKTIGIKAYPALIKAGGYYDPSLEDFPSMQFNHVIACVPVEKDTLWLECTSQTESAGYLGDFTGNRKALIIKPESGKLVNTIQYEPKDNFQHRMAEVWLEKDGKAKVKIDSKYGGIQHDRRAYVSSQMDETEQRKFLQSSIDLPTFDLKDFSFQLKKQQIPTITEKAEVEVRKLASTSGKRIFLKTNILSNFYKTPPKTEERITKLFLNPSSFTFEDTDDIIFHLPEGLTIETLPKEASIESIFGRYQNSYTREGNILKYHREVSVAGGEYEKEDYEKWLEFVKDINRADRARVVFLTGGT</sequence>
<organism evidence="3 4">
    <name type="scientific">Jiulongibacter sediminis</name>
    <dbReference type="NCBI Taxonomy" id="1605367"/>
    <lineage>
        <taxon>Bacteria</taxon>
        <taxon>Pseudomonadati</taxon>
        <taxon>Bacteroidota</taxon>
        <taxon>Cytophagia</taxon>
        <taxon>Cytophagales</taxon>
        <taxon>Leadbetterellaceae</taxon>
        <taxon>Jiulongibacter</taxon>
    </lineage>
</organism>
<accession>A0A0N8H9Q0</accession>
<dbReference type="InterPro" id="IPR038765">
    <property type="entry name" value="Papain-like_cys_pep_sf"/>
</dbReference>
<dbReference type="Gene3D" id="2.60.120.1130">
    <property type="match status" value="1"/>
</dbReference>
<proteinExistence type="predicted"/>
<dbReference type="Gene3D" id="2.60.40.3140">
    <property type="match status" value="1"/>
</dbReference>
<dbReference type="Proteomes" id="UP000050454">
    <property type="component" value="Unassembled WGS sequence"/>
</dbReference>
<feature type="signal peptide" evidence="1">
    <location>
        <begin position="1"/>
        <end position="20"/>
    </location>
</feature>
<dbReference type="Gene3D" id="3.10.620.30">
    <property type="match status" value="1"/>
</dbReference>
<evidence type="ECO:0000313" key="3">
    <source>
        <dbReference type="EMBL" id="KPM47988.1"/>
    </source>
</evidence>
<dbReference type="AlphaFoldDB" id="A0A0N8H9Q0"/>
<evidence type="ECO:0000259" key="2">
    <source>
        <dbReference type="Pfam" id="PF12969"/>
    </source>
</evidence>
<protein>
    <recommendedName>
        <fullName evidence="2">DUF3857 domain-containing protein</fullName>
    </recommendedName>
</protein>
<dbReference type="SUPFAM" id="SSF54001">
    <property type="entry name" value="Cysteine proteinases"/>
    <property type="match status" value="1"/>
</dbReference>
<reference evidence="3 4" key="1">
    <citation type="submission" date="2015-07" db="EMBL/GenBank/DDBJ databases">
        <title>The draft genome sequence of Leadbetterella sp. JN14-9.</title>
        <authorList>
            <person name="Liu Y."/>
            <person name="Du J."/>
            <person name="Shao Z."/>
        </authorList>
    </citation>
    <scope>NUCLEOTIDE SEQUENCE [LARGE SCALE GENOMIC DNA]</scope>
    <source>
        <strain evidence="3 4">JN14-9</strain>
    </source>
</reference>
<gene>
    <name evidence="3" type="ORF">AFM12_12295</name>
</gene>
<name>A0A0N8H9Q0_9BACT</name>
<keyword evidence="1" id="KW-0732">Signal</keyword>
<dbReference type="Pfam" id="PF12969">
    <property type="entry name" value="DUF3857"/>
    <property type="match status" value="1"/>
</dbReference>